<keyword evidence="4 5" id="KW-0269">Exonuclease</keyword>
<dbReference type="KEGG" id="dpr:Despr_1061"/>
<dbReference type="GO" id="GO:0006308">
    <property type="term" value="P:DNA catabolic process"/>
    <property type="evidence" value="ECO:0007669"/>
    <property type="project" value="UniProtKB-UniRule"/>
</dbReference>
<dbReference type="PANTHER" id="PTHR30008">
    <property type="entry name" value="EXODEOXYRIBONUCLEASE 7 LARGE SUBUNIT"/>
    <property type="match status" value="1"/>
</dbReference>
<dbReference type="GO" id="GO:0005737">
    <property type="term" value="C:cytoplasm"/>
    <property type="evidence" value="ECO:0007669"/>
    <property type="project" value="UniProtKB-SubCell"/>
</dbReference>
<name>A0A7U3YKT8_DESPD</name>
<dbReference type="Pfam" id="PF13742">
    <property type="entry name" value="tRNA_anti_2"/>
    <property type="match status" value="1"/>
</dbReference>
<dbReference type="Proteomes" id="UP000006365">
    <property type="component" value="Chromosome"/>
</dbReference>
<feature type="domain" description="OB-fold nucleic acid binding" evidence="8">
    <location>
        <begin position="7"/>
        <end position="99"/>
    </location>
</feature>
<proteinExistence type="inferred from homology"/>
<dbReference type="RefSeq" id="WP_015723776.1">
    <property type="nucleotide sequence ID" value="NC_014972.1"/>
</dbReference>
<keyword evidence="1 5" id="KW-0963">Cytoplasm</keyword>
<dbReference type="InterPro" id="IPR003753">
    <property type="entry name" value="Exonuc_VII_L"/>
</dbReference>
<gene>
    <name evidence="5" type="primary">xseA</name>
    <name evidence="9" type="ordered locus">Despr_1061</name>
</gene>
<organism evidence="9 10">
    <name type="scientific">Desulfobulbus propionicus (strain ATCC 33891 / DSM 2032 / VKM B-1956 / 1pr3)</name>
    <dbReference type="NCBI Taxonomy" id="577650"/>
    <lineage>
        <taxon>Bacteria</taxon>
        <taxon>Pseudomonadati</taxon>
        <taxon>Thermodesulfobacteriota</taxon>
        <taxon>Desulfobulbia</taxon>
        <taxon>Desulfobulbales</taxon>
        <taxon>Desulfobulbaceae</taxon>
        <taxon>Desulfobulbus</taxon>
    </lineage>
</organism>
<sequence length="462" mass="52056">MDDRRVLTVSELNESIRLLLEAQYPFISVGGEISNLHKPYSGHCYFTLKDSGAQIRAVLFKMQQRYLSRFPKDGDHVVCRGRISVYEPRGEYQLIVDTIDHQGAGALQLAFEQLKQRLATEGLFDEHRKRRPPGFPGHITLVTSPRGAAVHDFIHIANRRCPMVRIAVYPVAVQGEQASAEMIRALEEINARVATDLIVLCRGGGSIEDLWAFNDEHLARAIRRSAVPVVSAVGHEIDFTIADFAADLRAPTPSAAAELLTPDSAALRVRINQQDERLRRLLRSRTEGAAQRLLVARRRLESMRHPLERLMLRLDQLTTRLERSLHTTLDARGQRLAHAARTLARLNPVRRVHLYEQRLNEARIRLLRAIRTQYQGKEERFARVAGVLHAVSPLATLERGYAIVRTTEKKQRVVTGYGQVRTGEVVEVLLHRGALQCRVEQVSEEGLGNSGQEDQSRTASTS</sequence>
<evidence type="ECO:0000259" key="8">
    <source>
        <dbReference type="Pfam" id="PF13742"/>
    </source>
</evidence>
<dbReference type="InterPro" id="IPR025824">
    <property type="entry name" value="OB-fold_nuc-bd_dom"/>
</dbReference>
<reference evidence="9 10" key="1">
    <citation type="journal article" date="2011" name="Stand. Genomic Sci.">
        <title>Complete genome sequence of Desulfobulbus propionicus type strain (1pr3).</title>
        <authorList>
            <person name="Pagani I."/>
            <person name="Lapidus A."/>
            <person name="Nolan M."/>
            <person name="Lucas S."/>
            <person name="Hammon N."/>
            <person name="Deshpande S."/>
            <person name="Cheng J.F."/>
            <person name="Chertkov O."/>
            <person name="Davenport K."/>
            <person name="Tapia R."/>
            <person name="Han C."/>
            <person name="Goodwin L."/>
            <person name="Pitluck S."/>
            <person name="Liolios K."/>
            <person name="Mavromatis K."/>
            <person name="Ivanova N."/>
            <person name="Mikhailova N."/>
            <person name="Pati A."/>
            <person name="Chen A."/>
            <person name="Palaniappan K."/>
            <person name="Land M."/>
            <person name="Hauser L."/>
            <person name="Chang Y.J."/>
            <person name="Jeffries C.D."/>
            <person name="Detter J.C."/>
            <person name="Brambilla E."/>
            <person name="Kannan K.P."/>
            <person name="Djao O.D."/>
            <person name="Rohde M."/>
            <person name="Pukall R."/>
            <person name="Spring S."/>
            <person name="Goker M."/>
            <person name="Sikorski J."/>
            <person name="Woyke T."/>
            <person name="Bristow J."/>
            <person name="Eisen J.A."/>
            <person name="Markowitz V."/>
            <person name="Hugenholtz P."/>
            <person name="Kyrpides N.C."/>
            <person name="Klenk H.P."/>
        </authorList>
    </citation>
    <scope>NUCLEOTIDE SEQUENCE [LARGE SCALE GENOMIC DNA]</scope>
    <source>
        <strain evidence="10">ATCC 33891 / DSM 2032 / 1pr3</strain>
    </source>
</reference>
<comment type="similarity">
    <text evidence="5 6">Belongs to the XseA family.</text>
</comment>
<evidence type="ECO:0000256" key="2">
    <source>
        <dbReference type="ARBA" id="ARBA00022722"/>
    </source>
</evidence>
<keyword evidence="10" id="KW-1185">Reference proteome</keyword>
<dbReference type="GO" id="GO:0009318">
    <property type="term" value="C:exodeoxyribonuclease VII complex"/>
    <property type="evidence" value="ECO:0007669"/>
    <property type="project" value="UniProtKB-UniRule"/>
</dbReference>
<dbReference type="EMBL" id="CP002364">
    <property type="protein sequence ID" value="ADW17233.1"/>
    <property type="molecule type" value="Genomic_DNA"/>
</dbReference>
<dbReference type="CDD" id="cd04489">
    <property type="entry name" value="ExoVII_LU_OBF"/>
    <property type="match status" value="1"/>
</dbReference>
<evidence type="ECO:0000313" key="10">
    <source>
        <dbReference type="Proteomes" id="UP000006365"/>
    </source>
</evidence>
<dbReference type="Pfam" id="PF02601">
    <property type="entry name" value="Exonuc_VII_L"/>
    <property type="match status" value="1"/>
</dbReference>
<comment type="catalytic activity">
    <reaction evidence="5 6">
        <text>Exonucleolytic cleavage in either 5'- to 3'- or 3'- to 5'-direction to yield nucleoside 5'-phosphates.</text>
        <dbReference type="EC" id="3.1.11.6"/>
    </reaction>
</comment>
<evidence type="ECO:0000256" key="3">
    <source>
        <dbReference type="ARBA" id="ARBA00022801"/>
    </source>
</evidence>
<comment type="function">
    <text evidence="5">Bidirectionally degrades single-stranded DNA into large acid-insoluble oligonucleotides, which are then degraded further into small acid-soluble oligonucleotides.</text>
</comment>
<dbReference type="GO" id="GO:0008855">
    <property type="term" value="F:exodeoxyribonuclease VII activity"/>
    <property type="evidence" value="ECO:0007669"/>
    <property type="project" value="UniProtKB-UniRule"/>
</dbReference>
<comment type="subunit">
    <text evidence="5">Heterooligomer composed of large and small subunits.</text>
</comment>
<keyword evidence="3 5" id="KW-0378">Hydrolase</keyword>
<dbReference type="HAMAP" id="MF_00378">
    <property type="entry name" value="Exonuc_7_L"/>
    <property type="match status" value="1"/>
</dbReference>
<evidence type="ECO:0000313" key="9">
    <source>
        <dbReference type="EMBL" id="ADW17233.1"/>
    </source>
</evidence>
<accession>A0A7U3YKT8</accession>
<dbReference type="InterPro" id="IPR020579">
    <property type="entry name" value="Exonuc_VII_lsu_C"/>
</dbReference>
<keyword evidence="2 5" id="KW-0540">Nuclease</keyword>
<evidence type="ECO:0000256" key="5">
    <source>
        <dbReference type="HAMAP-Rule" id="MF_00378"/>
    </source>
</evidence>
<evidence type="ECO:0000256" key="1">
    <source>
        <dbReference type="ARBA" id="ARBA00022490"/>
    </source>
</evidence>
<evidence type="ECO:0000259" key="7">
    <source>
        <dbReference type="Pfam" id="PF02601"/>
    </source>
</evidence>
<dbReference type="NCBIfam" id="TIGR00237">
    <property type="entry name" value="xseA"/>
    <property type="match status" value="1"/>
</dbReference>
<comment type="subcellular location">
    <subcellularLocation>
        <location evidence="5 6">Cytoplasm</location>
    </subcellularLocation>
</comment>
<feature type="domain" description="Exonuclease VII large subunit C-terminal" evidence="7">
    <location>
        <begin position="123"/>
        <end position="438"/>
    </location>
</feature>
<evidence type="ECO:0000256" key="6">
    <source>
        <dbReference type="RuleBase" id="RU004355"/>
    </source>
</evidence>
<protein>
    <recommendedName>
        <fullName evidence="5">Exodeoxyribonuclease 7 large subunit</fullName>
        <ecNumber evidence="5">3.1.11.6</ecNumber>
    </recommendedName>
    <alternativeName>
        <fullName evidence="5">Exodeoxyribonuclease VII large subunit</fullName>
        <shortName evidence="5">Exonuclease VII large subunit</shortName>
    </alternativeName>
</protein>
<evidence type="ECO:0000256" key="4">
    <source>
        <dbReference type="ARBA" id="ARBA00022839"/>
    </source>
</evidence>
<dbReference type="EC" id="3.1.11.6" evidence="5"/>
<dbReference type="AlphaFoldDB" id="A0A7U3YKT8"/>
<dbReference type="PANTHER" id="PTHR30008:SF0">
    <property type="entry name" value="EXODEOXYRIBONUCLEASE 7 LARGE SUBUNIT"/>
    <property type="match status" value="1"/>
</dbReference>
<dbReference type="GO" id="GO:0003676">
    <property type="term" value="F:nucleic acid binding"/>
    <property type="evidence" value="ECO:0007669"/>
    <property type="project" value="InterPro"/>
</dbReference>